<dbReference type="Gene3D" id="3.40.50.10420">
    <property type="entry name" value="NagB/RpiA/CoA transferase-like"/>
    <property type="match status" value="1"/>
</dbReference>
<organism evidence="2 3">
    <name type="scientific">Benzoatithermus flavus</name>
    <dbReference type="NCBI Taxonomy" id="3108223"/>
    <lineage>
        <taxon>Bacteria</taxon>
        <taxon>Pseudomonadati</taxon>
        <taxon>Pseudomonadota</taxon>
        <taxon>Alphaproteobacteria</taxon>
        <taxon>Geminicoccales</taxon>
        <taxon>Geminicoccaceae</taxon>
        <taxon>Benzoatithermus</taxon>
    </lineage>
</organism>
<accession>A0ABU8XX11</accession>
<proteinExistence type="predicted"/>
<protein>
    <submittedName>
        <fullName evidence="2">LUD domain-containing protein</fullName>
    </submittedName>
</protein>
<dbReference type="Pfam" id="PF02589">
    <property type="entry name" value="LUD_dom"/>
    <property type="match status" value="1"/>
</dbReference>
<dbReference type="EMBL" id="JBBLZC010000034">
    <property type="protein sequence ID" value="MEK0085750.1"/>
    <property type="molecule type" value="Genomic_DNA"/>
</dbReference>
<comment type="caution">
    <text evidence="2">The sequence shown here is derived from an EMBL/GenBank/DDBJ whole genome shotgun (WGS) entry which is preliminary data.</text>
</comment>
<evidence type="ECO:0000313" key="3">
    <source>
        <dbReference type="Proteomes" id="UP001375743"/>
    </source>
</evidence>
<evidence type="ECO:0000313" key="2">
    <source>
        <dbReference type="EMBL" id="MEK0085750.1"/>
    </source>
</evidence>
<keyword evidence="3" id="KW-1185">Reference proteome</keyword>
<dbReference type="Proteomes" id="UP001375743">
    <property type="component" value="Unassembled WGS sequence"/>
</dbReference>
<dbReference type="PANTHER" id="PTHR43682">
    <property type="entry name" value="LACTATE UTILIZATION PROTEIN C"/>
    <property type="match status" value="1"/>
</dbReference>
<dbReference type="RefSeq" id="WP_418161600.1">
    <property type="nucleotide sequence ID" value="NZ_JBBLZC010000034.1"/>
</dbReference>
<dbReference type="SUPFAM" id="SSF100950">
    <property type="entry name" value="NagB/RpiA/CoA transferase-like"/>
    <property type="match status" value="1"/>
</dbReference>
<dbReference type="PANTHER" id="PTHR43682:SF1">
    <property type="entry name" value="LACTATE UTILIZATION PROTEIN C"/>
    <property type="match status" value="1"/>
</dbReference>
<sequence length="216" mass="22504">MTKARATILQAVRAALGGAPADPGTIAAEAAALLADPDAIRPRLPPGDPVAAFAERVVSPKVDATLERIDRLDALPAAVARYLAAQALPPAVALQPAPELLALDWRGLEIRRSMSADEAVGVGLARFGIAETGSLVFHSGPDTPILFNFLPLHHVVALRADRILPYLEDYAAAAASEPAPRNVNLITGISGTTDIEGSYVRGAHGPRFLHVVLVAG</sequence>
<evidence type="ECO:0000259" key="1">
    <source>
        <dbReference type="Pfam" id="PF02589"/>
    </source>
</evidence>
<gene>
    <name evidence="2" type="ORF">U1T56_21565</name>
</gene>
<reference evidence="2 3" key="1">
    <citation type="submission" date="2024-01" db="EMBL/GenBank/DDBJ databases">
        <title>Multi-omics insights into the function and evolution of sodium benzoate biodegradation pathways in Benzoatithermus flavus gen. nov., sp. nov. from hot spring.</title>
        <authorList>
            <person name="Hu C.-J."/>
            <person name="Li W.-J."/>
        </authorList>
    </citation>
    <scope>NUCLEOTIDE SEQUENCE [LARGE SCALE GENOMIC DNA]</scope>
    <source>
        <strain evidence="2 3">SYSU G07066</strain>
    </source>
</reference>
<name>A0ABU8XX11_9PROT</name>
<dbReference type="InterPro" id="IPR037171">
    <property type="entry name" value="NagB/RpiA_transferase-like"/>
</dbReference>
<feature type="domain" description="LUD" evidence="1">
    <location>
        <begin position="115"/>
        <end position="214"/>
    </location>
</feature>
<dbReference type="InterPro" id="IPR003741">
    <property type="entry name" value="LUD_dom"/>
</dbReference>
<dbReference type="InterPro" id="IPR024185">
    <property type="entry name" value="FTHF_cligase-like_sf"/>
</dbReference>